<feature type="transmembrane region" description="Helical" evidence="1">
    <location>
        <begin position="136"/>
        <end position="154"/>
    </location>
</feature>
<dbReference type="Proteomes" id="UP000282926">
    <property type="component" value="Unassembled WGS sequence"/>
</dbReference>
<keyword evidence="1" id="KW-1133">Transmembrane helix</keyword>
<proteinExistence type="predicted"/>
<reference evidence="2 3" key="1">
    <citation type="submission" date="2019-01" db="EMBL/GenBank/DDBJ databases">
        <title>Lujinxingia litoralis gen. nov., sp. nov. and Lujinxingia sediminis gen. nov., sp. nov., new members in the order Bradymonadales, isolated from coastal sediment.</title>
        <authorList>
            <person name="Li C.-M."/>
        </authorList>
    </citation>
    <scope>NUCLEOTIDE SEQUENCE [LARGE SCALE GENOMIC DNA]</scope>
    <source>
        <strain evidence="2 3">SEH01</strain>
    </source>
</reference>
<feature type="transmembrane region" description="Helical" evidence="1">
    <location>
        <begin position="104"/>
        <end position="124"/>
    </location>
</feature>
<accession>A0ABY0CUN1</accession>
<gene>
    <name evidence="2" type="ORF">EA187_06500</name>
</gene>
<evidence type="ECO:0000313" key="2">
    <source>
        <dbReference type="EMBL" id="RVU46781.1"/>
    </source>
</evidence>
<keyword evidence="3" id="KW-1185">Reference proteome</keyword>
<organism evidence="2 3">
    <name type="scientific">Lujinxingia sediminis</name>
    <dbReference type="NCBI Taxonomy" id="2480984"/>
    <lineage>
        <taxon>Bacteria</taxon>
        <taxon>Deltaproteobacteria</taxon>
        <taxon>Bradymonadales</taxon>
        <taxon>Lujinxingiaceae</taxon>
        <taxon>Lujinxingia</taxon>
    </lineage>
</organism>
<dbReference type="EMBL" id="SADD01000002">
    <property type="protein sequence ID" value="RVU46781.1"/>
    <property type="molecule type" value="Genomic_DNA"/>
</dbReference>
<keyword evidence="1" id="KW-0812">Transmembrane</keyword>
<keyword evidence="1" id="KW-0472">Membrane</keyword>
<protein>
    <submittedName>
        <fullName evidence="2">Uncharacterized protein</fullName>
    </submittedName>
</protein>
<feature type="transmembrane region" description="Helical" evidence="1">
    <location>
        <begin position="67"/>
        <end position="84"/>
    </location>
</feature>
<dbReference type="RefSeq" id="WP_115606635.1">
    <property type="nucleotide sequence ID" value="NZ_SADD01000002.1"/>
</dbReference>
<feature type="transmembrane region" description="Helical" evidence="1">
    <location>
        <begin position="207"/>
        <end position="224"/>
    </location>
</feature>
<evidence type="ECO:0000313" key="3">
    <source>
        <dbReference type="Proteomes" id="UP000282926"/>
    </source>
</evidence>
<evidence type="ECO:0000256" key="1">
    <source>
        <dbReference type="SAM" id="Phobius"/>
    </source>
</evidence>
<comment type="caution">
    <text evidence="2">The sequence shown here is derived from an EMBL/GenBank/DDBJ whole genome shotgun (WGS) entry which is preliminary data.</text>
</comment>
<feature type="transmembrane region" description="Helical" evidence="1">
    <location>
        <begin position="174"/>
        <end position="195"/>
    </location>
</feature>
<sequence length="227" mass="25171">MSIWERVYLHSLHHPGAAWLSAALVLGVMLRRLPFFYAFIIGAVVVSAADAMITGGWSQLGGQAHPSYVGLSWFFVLAGDYRVFLLLERYRRARSESWSGGAGVWWRALGWTLIASVVVGLISVSSDLFNASARRLYLTYELVALGVVALVWRVRVLGAMPPGDPVRRWLSRVAIFVMVQYALWAGADVVILAGLDVGHLLRMIPNLMYYALFLPVVLLSAPPLEDR</sequence>
<feature type="transmembrane region" description="Helical" evidence="1">
    <location>
        <begin position="36"/>
        <end position="55"/>
    </location>
</feature>
<name>A0ABY0CUN1_9DELT</name>